<sequence length="236" mass="25135">MSAQYEYQTAMGASAAVAPPGFVMEPVAMQMPQAPVTTYAAPVTTELGRAPMAPIYTNAPPVYMPAPTATTYAAPPAGGLSTVSAMPAQPMMMPVPDAMPGMVEPVMTAPVPSGPPVPVSTHTLPPVPQMPGTNVMPGNVTQVSMQAQVFQDRANCLVTEVQPTTTTVRELGQAVYVPGPTFEQDTAPEMAYVRTQQFEAGQVQQQIVEIPTITEEEIIQEIPEVQTVEIIRRCPR</sequence>
<accession>A0ABN9VS14</accession>
<evidence type="ECO:0000313" key="2">
    <source>
        <dbReference type="Proteomes" id="UP001189429"/>
    </source>
</evidence>
<gene>
    <name evidence="1" type="ORF">PCOR1329_LOCUS60683</name>
</gene>
<name>A0ABN9VS14_9DINO</name>
<keyword evidence="2" id="KW-1185">Reference proteome</keyword>
<proteinExistence type="predicted"/>
<dbReference type="Proteomes" id="UP001189429">
    <property type="component" value="Unassembled WGS sequence"/>
</dbReference>
<dbReference type="EMBL" id="CAUYUJ010017610">
    <property type="protein sequence ID" value="CAK0876249.1"/>
    <property type="molecule type" value="Genomic_DNA"/>
</dbReference>
<organism evidence="1 2">
    <name type="scientific">Prorocentrum cordatum</name>
    <dbReference type="NCBI Taxonomy" id="2364126"/>
    <lineage>
        <taxon>Eukaryota</taxon>
        <taxon>Sar</taxon>
        <taxon>Alveolata</taxon>
        <taxon>Dinophyceae</taxon>
        <taxon>Prorocentrales</taxon>
        <taxon>Prorocentraceae</taxon>
        <taxon>Prorocentrum</taxon>
    </lineage>
</organism>
<protein>
    <submittedName>
        <fullName evidence="1">Uncharacterized protein</fullName>
    </submittedName>
</protein>
<comment type="caution">
    <text evidence="1">The sequence shown here is derived from an EMBL/GenBank/DDBJ whole genome shotgun (WGS) entry which is preliminary data.</text>
</comment>
<reference evidence="1" key="1">
    <citation type="submission" date="2023-10" db="EMBL/GenBank/DDBJ databases">
        <authorList>
            <person name="Chen Y."/>
            <person name="Shah S."/>
            <person name="Dougan E. K."/>
            <person name="Thang M."/>
            <person name="Chan C."/>
        </authorList>
    </citation>
    <scope>NUCLEOTIDE SEQUENCE [LARGE SCALE GENOMIC DNA]</scope>
</reference>
<evidence type="ECO:0000313" key="1">
    <source>
        <dbReference type="EMBL" id="CAK0876249.1"/>
    </source>
</evidence>